<sequence>MICVNGNYTPNRPREKIQSVVNQSSN</sequence>
<evidence type="ECO:0000256" key="1">
    <source>
        <dbReference type="SAM" id="MobiDB-lite"/>
    </source>
</evidence>
<organism evidence="2">
    <name type="scientific">Rhizophora mucronata</name>
    <name type="common">Asiatic mangrove</name>
    <dbReference type="NCBI Taxonomy" id="61149"/>
    <lineage>
        <taxon>Eukaryota</taxon>
        <taxon>Viridiplantae</taxon>
        <taxon>Streptophyta</taxon>
        <taxon>Embryophyta</taxon>
        <taxon>Tracheophyta</taxon>
        <taxon>Spermatophyta</taxon>
        <taxon>Magnoliopsida</taxon>
        <taxon>eudicotyledons</taxon>
        <taxon>Gunneridae</taxon>
        <taxon>Pentapetalae</taxon>
        <taxon>rosids</taxon>
        <taxon>fabids</taxon>
        <taxon>Malpighiales</taxon>
        <taxon>Rhizophoraceae</taxon>
        <taxon>Rhizophora</taxon>
    </lineage>
</organism>
<dbReference type="EMBL" id="GGEC01067200">
    <property type="protein sequence ID" value="MBX47684.1"/>
    <property type="molecule type" value="Transcribed_RNA"/>
</dbReference>
<dbReference type="AlphaFoldDB" id="A0A2P2NZ08"/>
<proteinExistence type="predicted"/>
<protein>
    <submittedName>
        <fullName evidence="2">Uncharacterized protein</fullName>
    </submittedName>
</protein>
<name>A0A2P2NZ08_RHIMU</name>
<feature type="compositionally biased region" description="Polar residues" evidence="1">
    <location>
        <begin position="1"/>
        <end position="10"/>
    </location>
</feature>
<feature type="region of interest" description="Disordered" evidence="1">
    <location>
        <begin position="1"/>
        <end position="26"/>
    </location>
</feature>
<reference evidence="2" key="1">
    <citation type="submission" date="2018-02" db="EMBL/GenBank/DDBJ databases">
        <title>Rhizophora mucronata_Transcriptome.</title>
        <authorList>
            <person name="Meera S.P."/>
            <person name="Sreeshan A."/>
            <person name="Augustine A."/>
        </authorList>
    </citation>
    <scope>NUCLEOTIDE SEQUENCE</scope>
    <source>
        <tissue evidence="2">Leaf</tissue>
    </source>
</reference>
<evidence type="ECO:0000313" key="2">
    <source>
        <dbReference type="EMBL" id="MBX47684.1"/>
    </source>
</evidence>
<accession>A0A2P2NZ08</accession>